<evidence type="ECO:0000313" key="2">
    <source>
        <dbReference type="Proteomes" id="UP000094313"/>
    </source>
</evidence>
<dbReference type="EMBL" id="CP017141">
    <property type="protein sequence ID" value="AOM78662.1"/>
    <property type="molecule type" value="Genomic_DNA"/>
</dbReference>
<sequence length="59" mass="6868">MPGKSLALLQCTKSYNVNIEQAALIPRLISAGAITNNLRKRKRLFFLLISRMEYFNRKR</sequence>
<proteinExistence type="predicted"/>
<protein>
    <submittedName>
        <fullName evidence="1">Uncharacterized protein</fullName>
    </submittedName>
</protein>
<keyword evidence="2" id="KW-1185">Reference proteome</keyword>
<reference evidence="1 2" key="1">
    <citation type="submission" date="2016-08" db="EMBL/GenBank/DDBJ databases">
        <authorList>
            <person name="Seilhamer J.J."/>
        </authorList>
    </citation>
    <scope>NUCLEOTIDE SEQUENCE [LARGE SCALE GENOMIC DNA]</scope>
    <source>
        <strain evidence="1 2">DX4</strain>
    </source>
</reference>
<dbReference type="Proteomes" id="UP000094313">
    <property type="component" value="Chromosome"/>
</dbReference>
<accession>A0A1D7QJ11</accession>
<dbReference type="KEGG" id="psty:BFS30_16655"/>
<name>A0A1D7QJ11_9SPHI</name>
<evidence type="ECO:0000313" key="1">
    <source>
        <dbReference type="EMBL" id="AOM78662.1"/>
    </source>
</evidence>
<organism evidence="1 2">
    <name type="scientific">Pedobacter steynii</name>
    <dbReference type="NCBI Taxonomy" id="430522"/>
    <lineage>
        <taxon>Bacteria</taxon>
        <taxon>Pseudomonadati</taxon>
        <taxon>Bacteroidota</taxon>
        <taxon>Sphingobacteriia</taxon>
        <taxon>Sphingobacteriales</taxon>
        <taxon>Sphingobacteriaceae</taxon>
        <taxon>Pedobacter</taxon>
    </lineage>
</organism>
<gene>
    <name evidence="1" type="ORF">BFS30_16655</name>
</gene>
<dbReference type="AlphaFoldDB" id="A0A1D7QJ11"/>